<feature type="transmembrane region" description="Helical" evidence="1">
    <location>
        <begin position="74"/>
        <end position="91"/>
    </location>
</feature>
<feature type="transmembrane region" description="Helical" evidence="1">
    <location>
        <begin position="35"/>
        <end position="62"/>
    </location>
</feature>
<evidence type="ECO:0000313" key="3">
    <source>
        <dbReference type="Proteomes" id="UP001448207"/>
    </source>
</evidence>
<name>A0ABR3AX57_PHYBL</name>
<keyword evidence="1" id="KW-1133">Transmembrane helix</keyword>
<keyword evidence="3" id="KW-1185">Reference proteome</keyword>
<proteinExistence type="predicted"/>
<keyword evidence="1" id="KW-0812">Transmembrane</keyword>
<organism evidence="2 3">
    <name type="scientific">Phycomyces blakesleeanus</name>
    <dbReference type="NCBI Taxonomy" id="4837"/>
    <lineage>
        <taxon>Eukaryota</taxon>
        <taxon>Fungi</taxon>
        <taxon>Fungi incertae sedis</taxon>
        <taxon>Mucoromycota</taxon>
        <taxon>Mucoromycotina</taxon>
        <taxon>Mucoromycetes</taxon>
        <taxon>Mucorales</taxon>
        <taxon>Phycomycetaceae</taxon>
        <taxon>Phycomyces</taxon>
    </lineage>
</organism>
<evidence type="ECO:0000313" key="2">
    <source>
        <dbReference type="EMBL" id="KAL0084249.1"/>
    </source>
</evidence>
<evidence type="ECO:0000256" key="1">
    <source>
        <dbReference type="SAM" id="Phobius"/>
    </source>
</evidence>
<keyword evidence="1" id="KW-0472">Membrane</keyword>
<accession>A0ABR3AX57</accession>
<protein>
    <submittedName>
        <fullName evidence="2">Uncharacterized protein</fullName>
    </submittedName>
</protein>
<reference evidence="2 3" key="1">
    <citation type="submission" date="2024-04" db="EMBL/GenBank/DDBJ databases">
        <title>Symmetric and asymmetric DNA N6-adenine methylation regulates different biological responses in Mucorales.</title>
        <authorList>
            <consortium name="Lawrence Berkeley National Laboratory"/>
            <person name="Lax C."/>
            <person name="Mondo S.J."/>
            <person name="Osorio-Concepcion M."/>
            <person name="Muszewska A."/>
            <person name="Corrochano-Luque M."/>
            <person name="Gutierrez G."/>
            <person name="Riley R."/>
            <person name="Lipzen A."/>
            <person name="Guo J."/>
            <person name="Hundley H."/>
            <person name="Amirebrahimi M."/>
            <person name="Ng V."/>
            <person name="Lorenzo-Gutierrez D."/>
            <person name="Binder U."/>
            <person name="Yang J."/>
            <person name="Song Y."/>
            <person name="Canovas D."/>
            <person name="Navarro E."/>
            <person name="Freitag M."/>
            <person name="Gabaldon T."/>
            <person name="Grigoriev I.V."/>
            <person name="Corrochano L.M."/>
            <person name="Nicolas F.E."/>
            <person name="Garre V."/>
        </authorList>
    </citation>
    <scope>NUCLEOTIDE SEQUENCE [LARGE SCALE GENOMIC DNA]</scope>
    <source>
        <strain evidence="2 3">L51</strain>
    </source>
</reference>
<comment type="caution">
    <text evidence="2">The sequence shown here is derived from an EMBL/GenBank/DDBJ whole genome shotgun (WGS) entry which is preliminary data.</text>
</comment>
<dbReference type="EMBL" id="JBCLYO010000012">
    <property type="protein sequence ID" value="KAL0084249.1"/>
    <property type="molecule type" value="Genomic_DNA"/>
</dbReference>
<sequence>MIIIYIYKYIFRFLTLEYIYIYKNKIKSVFYHQKAFYLYFILCFPTKAPHTHKAFLFFSLIYCIHVSPCQPTQPFFFFFFAFSPYCSIFLSH</sequence>
<dbReference type="Proteomes" id="UP001448207">
    <property type="component" value="Unassembled WGS sequence"/>
</dbReference>
<gene>
    <name evidence="2" type="ORF">J3Q64DRAFT_1746668</name>
</gene>